<evidence type="ECO:0000313" key="4">
    <source>
        <dbReference type="EMBL" id="MBU5668490.1"/>
    </source>
</evidence>
<keyword evidence="5" id="KW-1185">Reference proteome</keyword>
<dbReference type="RefSeq" id="WP_216548260.1">
    <property type="nucleotide sequence ID" value="NZ_JAHLQO010000001.1"/>
</dbReference>
<sequence length="191" mass="21927">MKAFKTGCGCISIIALFFIALFAISIFVNILKTRDNEGLKNLNYREEYLESTKEVATKTAKRYGLFPSVMLAQSVLESNWGRSELSKKYNNYFGIKEIKKGEGVVYETEEYVDGESGRYLESFKKYSSKQESFEHYAKLLTKADRYKEVKKATNYTEAAHSIMKAGYATDPKYANKIISVIEKYNLQELDN</sequence>
<gene>
    <name evidence="4" type="ORF">KQI68_01410</name>
</gene>
<dbReference type="Pfam" id="PF01832">
    <property type="entry name" value="Glucosaminidase"/>
    <property type="match status" value="1"/>
</dbReference>
<organism evidence="4 5">
    <name type="scientific">Peptoniphilus ovalis</name>
    <dbReference type="NCBI Taxonomy" id="2841503"/>
    <lineage>
        <taxon>Bacteria</taxon>
        <taxon>Bacillati</taxon>
        <taxon>Bacillota</taxon>
        <taxon>Tissierellia</taxon>
        <taxon>Tissierellales</taxon>
        <taxon>Peptoniphilaceae</taxon>
        <taxon>Peptoniphilus</taxon>
    </lineage>
</organism>
<evidence type="ECO:0000313" key="5">
    <source>
        <dbReference type="Proteomes" id="UP000783742"/>
    </source>
</evidence>
<dbReference type="Proteomes" id="UP000783742">
    <property type="component" value="Unassembled WGS sequence"/>
</dbReference>
<feature type="domain" description="Mannosyl-glycoprotein endo-beta-N-acetylglucosamidase-like" evidence="3">
    <location>
        <begin position="37"/>
        <end position="190"/>
    </location>
</feature>
<protein>
    <submittedName>
        <fullName evidence="4">Glucosaminidase domain-containing protein</fullName>
    </submittedName>
</protein>
<evidence type="ECO:0000256" key="1">
    <source>
        <dbReference type="ARBA" id="ARBA00022801"/>
    </source>
</evidence>
<keyword evidence="2" id="KW-0472">Membrane</keyword>
<comment type="caution">
    <text evidence="4">The sequence shown here is derived from an EMBL/GenBank/DDBJ whole genome shotgun (WGS) entry which is preliminary data.</text>
</comment>
<proteinExistence type="predicted"/>
<dbReference type="InterPro" id="IPR002901">
    <property type="entry name" value="MGlyc_endo_b_GlcNAc-like_dom"/>
</dbReference>
<reference evidence="4 5" key="1">
    <citation type="submission" date="2021-06" db="EMBL/GenBank/DDBJ databases">
        <authorList>
            <person name="Sun Q."/>
            <person name="Li D."/>
        </authorList>
    </citation>
    <scope>NUCLEOTIDE SEQUENCE [LARGE SCALE GENOMIC DNA]</scope>
    <source>
        <strain evidence="4 5">MSJ-1</strain>
    </source>
</reference>
<accession>A0ABS6FGZ1</accession>
<keyword evidence="2" id="KW-1133">Transmembrane helix</keyword>
<keyword evidence="1" id="KW-0378">Hydrolase</keyword>
<dbReference type="InterPro" id="IPR051056">
    <property type="entry name" value="Glycosyl_Hydrolase_73"/>
</dbReference>
<evidence type="ECO:0000256" key="2">
    <source>
        <dbReference type="SAM" id="Phobius"/>
    </source>
</evidence>
<dbReference type="EMBL" id="JAHLQO010000001">
    <property type="protein sequence ID" value="MBU5668490.1"/>
    <property type="molecule type" value="Genomic_DNA"/>
</dbReference>
<dbReference type="SMART" id="SM00047">
    <property type="entry name" value="LYZ2"/>
    <property type="match status" value="1"/>
</dbReference>
<dbReference type="PANTHER" id="PTHR33308:SF9">
    <property type="entry name" value="PEPTIDOGLYCAN HYDROLASE FLGJ"/>
    <property type="match status" value="1"/>
</dbReference>
<keyword evidence="2" id="KW-0812">Transmembrane</keyword>
<feature type="transmembrane region" description="Helical" evidence="2">
    <location>
        <begin position="7"/>
        <end position="31"/>
    </location>
</feature>
<name>A0ABS6FGZ1_9FIRM</name>
<evidence type="ECO:0000259" key="3">
    <source>
        <dbReference type="SMART" id="SM00047"/>
    </source>
</evidence>
<dbReference type="PANTHER" id="PTHR33308">
    <property type="entry name" value="PEPTIDOGLYCAN HYDROLASE FLGJ"/>
    <property type="match status" value="1"/>
</dbReference>